<comment type="catalytic activity">
    <reaction evidence="8">
        <text>fluoride(in) = fluoride(out)</text>
        <dbReference type="Rhea" id="RHEA:76159"/>
        <dbReference type="ChEBI" id="CHEBI:17051"/>
    </reaction>
    <physiologicalReaction direction="left-to-right" evidence="8">
        <dbReference type="Rhea" id="RHEA:76160"/>
    </physiologicalReaction>
</comment>
<gene>
    <name evidence="11" type="ORF">PMZ80_011019</name>
</gene>
<feature type="transmembrane region" description="Helical" evidence="10">
    <location>
        <begin position="361"/>
        <end position="383"/>
    </location>
</feature>
<dbReference type="Proteomes" id="UP001334248">
    <property type="component" value="Unassembled WGS sequence"/>
</dbReference>
<evidence type="ECO:0000313" key="12">
    <source>
        <dbReference type="Proteomes" id="UP001334248"/>
    </source>
</evidence>
<keyword evidence="5 10" id="KW-1133">Transmembrane helix</keyword>
<evidence type="ECO:0000256" key="8">
    <source>
        <dbReference type="ARBA" id="ARBA00035585"/>
    </source>
</evidence>
<feature type="transmembrane region" description="Helical" evidence="10">
    <location>
        <begin position="260"/>
        <end position="281"/>
    </location>
</feature>
<evidence type="ECO:0000256" key="10">
    <source>
        <dbReference type="SAM" id="Phobius"/>
    </source>
</evidence>
<comment type="subcellular location">
    <subcellularLocation>
        <location evidence="2">Cell membrane</location>
        <topology evidence="2">Multi-pass membrane protein</topology>
    </subcellularLocation>
</comment>
<accession>A0ABR0R863</accession>
<evidence type="ECO:0000256" key="3">
    <source>
        <dbReference type="ARBA" id="ARBA00022475"/>
    </source>
</evidence>
<evidence type="ECO:0000256" key="9">
    <source>
        <dbReference type="SAM" id="MobiDB-lite"/>
    </source>
</evidence>
<name>A0ABR0R863_9EURO</name>
<feature type="transmembrane region" description="Helical" evidence="10">
    <location>
        <begin position="492"/>
        <end position="516"/>
    </location>
</feature>
<sequence length="528" mass="57529">MTQSGLLPEAVWRRGSRKSSVHNEPREQQCLDECLRRGTHERRDAGLTELAAPAPVEESEHGNDLEDEQSPVEEKRRSIAQGDDAGLTELAAPAPVEESEHGDDLENEESQAGKDADRSMSGDEGDEGLTEMAVPVPLAHSDSHSHSHSNDHEQDEEEAVEKGSPGVPQKEASRWDELSTISWLIFFSFWGTLARMGVETITTYPYASVTSTVLWANLGGSLIIGFLIEDRRFFRASVGPLDKAEKDELNDHIDQRKKTLPLYIGLATGFCGSFTSFSTYITDAFLALSNDLATASPTSPYHTIAPAEILLRNGGFSFEAAIAILILHPMVAICGLKTGAHIAVGLEKVMPSLPSRFIQRYLDVLIVPIAFGCWLGAVLLTIWPPASDWRRRATMALIFSPLGCLLRFYASKHLNSRIPSFPLGTFAVNVFGTCIEGMCYNLQHTTSIIASVSNGDANPCAVLEGVMQGFCGCATTVSTWVAELNGLRRRNAWFYGLMTVSVALGLQVAIMGSVAWTSGFNARCGYRA</sequence>
<keyword evidence="12" id="KW-1185">Reference proteome</keyword>
<evidence type="ECO:0000256" key="7">
    <source>
        <dbReference type="ARBA" id="ARBA00035120"/>
    </source>
</evidence>
<feature type="region of interest" description="Disordered" evidence="9">
    <location>
        <begin position="42"/>
        <end position="173"/>
    </location>
</feature>
<feature type="compositionally biased region" description="Basic and acidic residues" evidence="9">
    <location>
        <begin position="141"/>
        <end position="152"/>
    </location>
</feature>
<feature type="transmembrane region" description="Helical" evidence="10">
    <location>
        <begin position="320"/>
        <end position="340"/>
    </location>
</feature>
<organism evidence="11 12">
    <name type="scientific">Knufia obscura</name>
    <dbReference type="NCBI Taxonomy" id="1635080"/>
    <lineage>
        <taxon>Eukaryota</taxon>
        <taxon>Fungi</taxon>
        <taxon>Dikarya</taxon>
        <taxon>Ascomycota</taxon>
        <taxon>Pezizomycotina</taxon>
        <taxon>Eurotiomycetes</taxon>
        <taxon>Chaetothyriomycetidae</taxon>
        <taxon>Chaetothyriales</taxon>
        <taxon>Trichomeriaceae</taxon>
        <taxon>Knufia</taxon>
    </lineage>
</organism>
<dbReference type="InterPro" id="IPR003691">
    <property type="entry name" value="FluC"/>
</dbReference>
<dbReference type="PANTHER" id="PTHR28259:SF1">
    <property type="entry name" value="FLUORIDE EXPORT PROTEIN 1-RELATED"/>
    <property type="match status" value="1"/>
</dbReference>
<evidence type="ECO:0000256" key="5">
    <source>
        <dbReference type="ARBA" id="ARBA00022989"/>
    </source>
</evidence>
<protein>
    <submittedName>
        <fullName evidence="11">Uncharacterized protein</fullName>
    </submittedName>
</protein>
<keyword evidence="4 10" id="KW-0812">Transmembrane</keyword>
<dbReference type="GeneID" id="90004468"/>
<evidence type="ECO:0000256" key="2">
    <source>
        <dbReference type="ARBA" id="ARBA00004651"/>
    </source>
</evidence>
<evidence type="ECO:0000256" key="6">
    <source>
        <dbReference type="ARBA" id="ARBA00023136"/>
    </source>
</evidence>
<evidence type="ECO:0000256" key="1">
    <source>
        <dbReference type="ARBA" id="ARBA00002598"/>
    </source>
</evidence>
<evidence type="ECO:0000313" key="11">
    <source>
        <dbReference type="EMBL" id="KAK5936756.1"/>
    </source>
</evidence>
<dbReference type="RefSeq" id="XP_064724846.1">
    <property type="nucleotide sequence ID" value="XM_064879407.1"/>
</dbReference>
<proteinExistence type="inferred from homology"/>
<feature type="compositionally biased region" description="Basic and acidic residues" evidence="9">
    <location>
        <begin position="111"/>
        <end position="121"/>
    </location>
</feature>
<feature type="region of interest" description="Disordered" evidence="9">
    <location>
        <begin position="1"/>
        <end position="28"/>
    </location>
</feature>
<dbReference type="PANTHER" id="PTHR28259">
    <property type="entry name" value="FLUORIDE EXPORT PROTEIN 1-RELATED"/>
    <property type="match status" value="1"/>
</dbReference>
<feature type="transmembrane region" description="Helical" evidence="10">
    <location>
        <begin position="389"/>
        <end position="410"/>
    </location>
</feature>
<dbReference type="Pfam" id="PF02537">
    <property type="entry name" value="CRCB"/>
    <property type="match status" value="2"/>
</dbReference>
<reference evidence="11 12" key="1">
    <citation type="journal article" date="2023" name="Res Sq">
        <title>Genomic and morphological characterization of Knufia obscura isolated from the Mars 2020 spacecraft assembly facility.</title>
        <authorList>
            <person name="Chander A.M."/>
            <person name="Teixeira M.M."/>
            <person name="Singh N.K."/>
            <person name="Williams M.P."/>
            <person name="Parker C.W."/>
            <person name="Leo P."/>
            <person name="Stajich J.E."/>
            <person name="Torok T."/>
            <person name="Tighe S."/>
            <person name="Mason C.E."/>
            <person name="Venkateswaran K."/>
        </authorList>
    </citation>
    <scope>NUCLEOTIDE SEQUENCE [LARGE SCALE GENOMIC DNA]</scope>
    <source>
        <strain evidence="11 12">CCFEE 5817</strain>
    </source>
</reference>
<comment type="caution">
    <text evidence="11">The sequence shown here is derived from an EMBL/GenBank/DDBJ whole genome shotgun (WGS) entry which is preliminary data.</text>
</comment>
<dbReference type="EMBL" id="JAVHJV010000023">
    <property type="protein sequence ID" value="KAK5936756.1"/>
    <property type="molecule type" value="Genomic_DNA"/>
</dbReference>
<comment type="function">
    <text evidence="1">Fluoride channel required for the rapid expulsion of cytoplasmic fluoride.</text>
</comment>
<keyword evidence="6 10" id="KW-0472">Membrane</keyword>
<evidence type="ECO:0000256" key="4">
    <source>
        <dbReference type="ARBA" id="ARBA00022692"/>
    </source>
</evidence>
<keyword evidence="3" id="KW-1003">Cell membrane</keyword>
<feature type="transmembrane region" description="Helical" evidence="10">
    <location>
        <begin position="204"/>
        <end position="228"/>
    </location>
</feature>
<comment type="similarity">
    <text evidence="7">Belongs to the fluoride channel Fluc/FEX (TC 1.A.43) family.</text>
</comment>